<dbReference type="EMBL" id="BAAATA010000015">
    <property type="protein sequence ID" value="GAA2491505.1"/>
    <property type="molecule type" value="Genomic_DNA"/>
</dbReference>
<gene>
    <name evidence="3" type="ORF">GCM10010406_29500</name>
</gene>
<keyword evidence="2" id="KW-0732">Signal</keyword>
<dbReference type="SUPFAM" id="SSF141493">
    <property type="entry name" value="Allene oxide cyclase-like"/>
    <property type="match status" value="1"/>
</dbReference>
<name>A0ABP5Z2Z5_9ACTN</name>
<proteinExistence type="predicted"/>
<dbReference type="InterPro" id="IPR044859">
    <property type="entry name" value="Allene_oxi_cyc_Dirigent"/>
</dbReference>
<organism evidence="3 4">
    <name type="scientific">Streptomyces thermolineatus</name>
    <dbReference type="NCBI Taxonomy" id="44033"/>
    <lineage>
        <taxon>Bacteria</taxon>
        <taxon>Bacillati</taxon>
        <taxon>Actinomycetota</taxon>
        <taxon>Actinomycetes</taxon>
        <taxon>Kitasatosporales</taxon>
        <taxon>Streptomycetaceae</taxon>
        <taxon>Streptomyces</taxon>
    </lineage>
</organism>
<evidence type="ECO:0000256" key="1">
    <source>
        <dbReference type="SAM" id="MobiDB-lite"/>
    </source>
</evidence>
<dbReference type="InterPro" id="IPR034871">
    <property type="entry name" value="Allene_oxi_cyc_sf"/>
</dbReference>
<feature type="region of interest" description="Disordered" evidence="1">
    <location>
        <begin position="195"/>
        <end position="219"/>
    </location>
</feature>
<feature type="compositionally biased region" description="Pro residues" evidence="1">
    <location>
        <begin position="42"/>
        <end position="51"/>
    </location>
</feature>
<evidence type="ECO:0008006" key="5">
    <source>
        <dbReference type="Google" id="ProtNLM"/>
    </source>
</evidence>
<evidence type="ECO:0000313" key="4">
    <source>
        <dbReference type="Proteomes" id="UP001501358"/>
    </source>
</evidence>
<protein>
    <recommendedName>
        <fullName evidence="5">Dirigent-like protein</fullName>
    </recommendedName>
</protein>
<dbReference type="Proteomes" id="UP001501358">
    <property type="component" value="Unassembled WGS sequence"/>
</dbReference>
<evidence type="ECO:0000313" key="3">
    <source>
        <dbReference type="EMBL" id="GAA2491505.1"/>
    </source>
</evidence>
<dbReference type="RefSeq" id="WP_344383648.1">
    <property type="nucleotide sequence ID" value="NZ_BAAATA010000015.1"/>
</dbReference>
<feature type="region of interest" description="Disordered" evidence="1">
    <location>
        <begin position="38"/>
        <end position="58"/>
    </location>
</feature>
<evidence type="ECO:0000256" key="2">
    <source>
        <dbReference type="SAM" id="SignalP"/>
    </source>
</evidence>
<feature type="chain" id="PRO_5046063242" description="Dirigent-like protein" evidence="2">
    <location>
        <begin position="21"/>
        <end position="219"/>
    </location>
</feature>
<feature type="signal peptide" evidence="2">
    <location>
        <begin position="1"/>
        <end position="20"/>
    </location>
</feature>
<keyword evidence="4" id="KW-1185">Reference proteome</keyword>
<sequence length="219" mass="22351">MGLFRSPSPLLAAAVLSSSAGLVLSAAAPAGTAPLDAVQPAPAAPAAPAPSPGTGHVHMPISRTVRLEAHLKVGEELDLGRPGRSVGDQFVFSGDLRPVGAQGKQDGRASGRIGGYCVITDTTLNAGQCSTTAVLREGQITVQGEQTGIPTPAPVVNAVTGGTGEFRNATGQVTQRFLTPSVREFTFRLTLHNPEPAAHQVPRGPVDAGFGSRTAPPTR</sequence>
<dbReference type="Gene3D" id="2.40.480.10">
    <property type="entry name" value="Allene oxide cyclase-like"/>
    <property type="match status" value="1"/>
</dbReference>
<comment type="caution">
    <text evidence="3">The sequence shown here is derived from an EMBL/GenBank/DDBJ whole genome shotgun (WGS) entry which is preliminary data.</text>
</comment>
<reference evidence="4" key="1">
    <citation type="journal article" date="2019" name="Int. J. Syst. Evol. Microbiol.">
        <title>The Global Catalogue of Microorganisms (GCM) 10K type strain sequencing project: providing services to taxonomists for standard genome sequencing and annotation.</title>
        <authorList>
            <consortium name="The Broad Institute Genomics Platform"/>
            <consortium name="The Broad Institute Genome Sequencing Center for Infectious Disease"/>
            <person name="Wu L."/>
            <person name="Ma J."/>
        </authorList>
    </citation>
    <scope>NUCLEOTIDE SEQUENCE [LARGE SCALE GENOMIC DNA]</scope>
    <source>
        <strain evidence="4">JCM 6307</strain>
    </source>
</reference>
<accession>A0ABP5Z2Z5</accession>